<evidence type="ECO:0000256" key="1">
    <source>
        <dbReference type="ARBA" id="ARBA00022946"/>
    </source>
</evidence>
<dbReference type="Gene3D" id="3.30.1360.120">
    <property type="entry name" value="Probable tRNA modification gtpase trme, domain 1"/>
    <property type="match status" value="2"/>
</dbReference>
<dbReference type="InterPro" id="IPR045179">
    <property type="entry name" value="YgfZ/GcvT"/>
</dbReference>
<dbReference type="InterPro" id="IPR017703">
    <property type="entry name" value="YgfZ/GCV_T_CS"/>
</dbReference>
<sequence>MPATFAARLPHRGVLLLTGDDRVTFLNGLVSNDVSPTADGAAVWTAFLTPQGKVIADLFVVPGHTADGTACLFLETDADRLDDLRSRLGRFRLRAKVALTVTDLAVAVTDSAPAAQTGVTAFTDPRHPLGGTRLIGPADALPPGSDTETLIWQRHRLRLGLPEGSADLAPEQGFALEYGFDDLKGVDFRKGCFIGQETTARMKWKHLTRKRLLPVHLEGPSPAAGTPVLDNGGIEIGTLRSTVEDGQGGTLALAFLKLAPVRAGSALTAGTIPLTVTLPEWVKLPPEQA</sequence>
<dbReference type="GO" id="GO:0016226">
    <property type="term" value="P:iron-sulfur cluster assembly"/>
    <property type="evidence" value="ECO:0007669"/>
    <property type="project" value="TreeGrafter"/>
</dbReference>
<evidence type="ECO:0000259" key="2">
    <source>
        <dbReference type="Pfam" id="PF25455"/>
    </source>
</evidence>
<reference evidence="3 4" key="1">
    <citation type="submission" date="2020-08" db="EMBL/GenBank/DDBJ databases">
        <title>Genomic Encyclopedia of Type Strains, Phase IV (KMG-IV): sequencing the most valuable type-strain genomes for metagenomic binning, comparative biology and taxonomic classification.</title>
        <authorList>
            <person name="Goeker M."/>
        </authorList>
    </citation>
    <scope>NUCLEOTIDE SEQUENCE [LARGE SCALE GENOMIC DNA]</scope>
    <source>
        <strain evidence="3 4">DSM 11590</strain>
    </source>
</reference>
<organism evidence="3 4">
    <name type="scientific">Novispirillum itersonii</name>
    <name type="common">Aquaspirillum itersonii</name>
    <dbReference type="NCBI Taxonomy" id="189"/>
    <lineage>
        <taxon>Bacteria</taxon>
        <taxon>Pseudomonadati</taxon>
        <taxon>Pseudomonadota</taxon>
        <taxon>Alphaproteobacteria</taxon>
        <taxon>Rhodospirillales</taxon>
        <taxon>Novispirillaceae</taxon>
        <taxon>Novispirillum</taxon>
    </lineage>
</organism>
<dbReference type="InterPro" id="IPR027266">
    <property type="entry name" value="TrmE/GcvT-like"/>
</dbReference>
<dbReference type="PANTHER" id="PTHR22602">
    <property type="entry name" value="TRANSFERASE CAF17, MITOCHONDRIAL-RELATED"/>
    <property type="match status" value="1"/>
</dbReference>
<dbReference type="PANTHER" id="PTHR22602:SF0">
    <property type="entry name" value="TRANSFERASE CAF17, MITOCHONDRIAL-RELATED"/>
    <property type="match status" value="1"/>
</dbReference>
<protein>
    <recommendedName>
        <fullName evidence="2">CAF17 C-terminal domain-containing protein</fullName>
    </recommendedName>
</protein>
<keyword evidence="4" id="KW-1185">Reference proteome</keyword>
<accession>A0A7W9ZHT2</accession>
<dbReference type="RefSeq" id="WP_260402522.1">
    <property type="nucleotide sequence ID" value="NZ_JACIIX010000013.1"/>
</dbReference>
<keyword evidence="1" id="KW-0809">Transit peptide</keyword>
<evidence type="ECO:0000313" key="3">
    <source>
        <dbReference type="EMBL" id="MBB6211736.1"/>
    </source>
</evidence>
<dbReference type="PIRSF" id="PIRSF006487">
    <property type="entry name" value="GcvT"/>
    <property type="match status" value="1"/>
</dbReference>
<proteinExistence type="predicted"/>
<name>A0A7W9ZHT2_NOVIT</name>
<dbReference type="SUPFAM" id="SSF103025">
    <property type="entry name" value="Folate-binding domain"/>
    <property type="match status" value="1"/>
</dbReference>
<dbReference type="EMBL" id="JACIIX010000013">
    <property type="protein sequence ID" value="MBB6211736.1"/>
    <property type="molecule type" value="Genomic_DNA"/>
</dbReference>
<comment type="caution">
    <text evidence="3">The sequence shown here is derived from an EMBL/GenBank/DDBJ whole genome shotgun (WGS) entry which is preliminary data.</text>
</comment>
<dbReference type="Proteomes" id="UP000544872">
    <property type="component" value="Unassembled WGS sequence"/>
</dbReference>
<gene>
    <name evidence="3" type="ORF">FHS48_003179</name>
</gene>
<dbReference type="Pfam" id="PF25455">
    <property type="entry name" value="Beta-barrel_CAF17_C"/>
    <property type="match status" value="1"/>
</dbReference>
<dbReference type="InterPro" id="IPR057460">
    <property type="entry name" value="CAF17_C"/>
</dbReference>
<dbReference type="NCBIfam" id="TIGR03317">
    <property type="entry name" value="ygfZ_signature"/>
    <property type="match status" value="1"/>
</dbReference>
<evidence type="ECO:0000313" key="4">
    <source>
        <dbReference type="Proteomes" id="UP000544872"/>
    </source>
</evidence>
<dbReference type="AlphaFoldDB" id="A0A7W9ZHT2"/>
<feature type="domain" description="CAF17 C-terminal" evidence="2">
    <location>
        <begin position="209"/>
        <end position="283"/>
    </location>
</feature>